<dbReference type="PATRIC" id="fig|512565.3.peg.4087"/>
<organism evidence="1 2">
    <name type="scientific">Actinoplanes missouriensis (strain ATCC 14538 / DSM 43046 / CBS 188.64 / JCM 3121 / NBRC 102363 / NCIMB 12654 / NRRL B-3342 / UNCC 431)</name>
    <dbReference type="NCBI Taxonomy" id="512565"/>
    <lineage>
        <taxon>Bacteria</taxon>
        <taxon>Bacillati</taxon>
        <taxon>Actinomycetota</taxon>
        <taxon>Actinomycetes</taxon>
        <taxon>Micromonosporales</taxon>
        <taxon>Micromonosporaceae</taxon>
        <taxon>Actinoplanes</taxon>
    </lineage>
</organism>
<dbReference type="HOGENOM" id="CLU_1363793_0_0_11"/>
<protein>
    <submittedName>
        <fullName evidence="1">Uncharacterized protein</fullName>
    </submittedName>
</protein>
<dbReference type="AlphaFoldDB" id="I0H8I7"/>
<sequence>MPLVDELVQVAATSSGSLVRLSVGRDRYGPVAALLLANGCVSVRDGCDHGYEVTIFGGEEIVAAGRTSYPADIAGTMLDWQEGLSAHDLCRRYRYLHAVDLPGNAEAIWHLLIDHGEEYLRPLVNAARRNPTLRGLRPWVSHGTLHLLSPREPFDAVHHGLAFHPYSDNLFQLNVYDGPLGPPESLAAVVARAATAAETW</sequence>
<dbReference type="Proteomes" id="UP000007882">
    <property type="component" value="Chromosome"/>
</dbReference>
<dbReference type="KEGG" id="ams:AMIS_41040"/>
<dbReference type="EMBL" id="AP012319">
    <property type="protein sequence ID" value="BAL89324.1"/>
    <property type="molecule type" value="Genomic_DNA"/>
</dbReference>
<gene>
    <name evidence="1" type="ordered locus">AMIS_41040</name>
</gene>
<accession>I0H8I7</accession>
<name>I0H8I7_ACTM4</name>
<evidence type="ECO:0000313" key="1">
    <source>
        <dbReference type="EMBL" id="BAL89324.1"/>
    </source>
</evidence>
<proteinExistence type="predicted"/>
<reference evidence="1 2" key="1">
    <citation type="submission" date="2012-02" db="EMBL/GenBank/DDBJ databases">
        <title>Complete genome sequence of Actinoplanes missouriensis 431 (= NBRC 102363).</title>
        <authorList>
            <person name="Ohnishi Y."/>
            <person name="Ishikawa J."/>
            <person name="Sekine M."/>
            <person name="Hosoyama A."/>
            <person name="Harada T."/>
            <person name="Narita H."/>
            <person name="Hata T."/>
            <person name="Konno Y."/>
            <person name="Tutikane K."/>
            <person name="Fujita N."/>
            <person name="Horinouchi S."/>
            <person name="Hayakawa M."/>
        </authorList>
    </citation>
    <scope>NUCLEOTIDE SEQUENCE [LARGE SCALE GENOMIC DNA]</scope>
    <source>
        <strain evidence="2">ATCC 14538 / DSM 43046 / CBS 188.64 / JCM 3121 / NBRC 102363 / NCIMB 12654 / NRRL B-3342 / UNCC 431</strain>
    </source>
</reference>
<evidence type="ECO:0000313" key="2">
    <source>
        <dbReference type="Proteomes" id="UP000007882"/>
    </source>
</evidence>
<keyword evidence="2" id="KW-1185">Reference proteome</keyword>
<dbReference type="RefSeq" id="WP_014444218.1">
    <property type="nucleotide sequence ID" value="NC_017093.1"/>
</dbReference>
<dbReference type="OrthoDB" id="3378006at2"/>